<dbReference type="AlphaFoldDB" id="M7X7D7"/>
<comment type="caution">
    <text evidence="1">The sequence shown here is derived from an EMBL/GenBank/DDBJ whole genome shotgun (WGS) entry which is preliminary data.</text>
</comment>
<dbReference type="InParanoid" id="M7X7D7"/>
<dbReference type="Proteomes" id="UP000010953">
    <property type="component" value="Unassembled WGS sequence"/>
</dbReference>
<protein>
    <submittedName>
        <fullName evidence="1">Uncharacterized protein</fullName>
    </submittedName>
</protein>
<gene>
    <name evidence="1" type="ORF">C943_03069</name>
</gene>
<keyword evidence="2" id="KW-1185">Reference proteome</keyword>
<dbReference type="STRING" id="1239962.C943_03069"/>
<evidence type="ECO:0000313" key="2">
    <source>
        <dbReference type="Proteomes" id="UP000010953"/>
    </source>
</evidence>
<sequence>MNGVIGDFDDKSVPKSTAMFDIAYQNNKFGGYFPNHFFQKLNSD</sequence>
<organism evidence="1 2">
    <name type="scientific">Mariniradius saccharolyticus AK6</name>
    <dbReference type="NCBI Taxonomy" id="1239962"/>
    <lineage>
        <taxon>Bacteria</taxon>
        <taxon>Pseudomonadati</taxon>
        <taxon>Bacteroidota</taxon>
        <taxon>Cytophagia</taxon>
        <taxon>Cytophagales</taxon>
        <taxon>Cyclobacteriaceae</taxon>
        <taxon>Mariniradius</taxon>
    </lineage>
</organism>
<name>M7X7D7_9BACT</name>
<evidence type="ECO:0000313" key="1">
    <source>
        <dbReference type="EMBL" id="EMS30874.1"/>
    </source>
</evidence>
<accession>M7X7D7</accession>
<reference evidence="1" key="1">
    <citation type="submission" date="2013-01" db="EMBL/GenBank/DDBJ databases">
        <title>Genome assembly of Mariniradius saccharolyticus AK6.</title>
        <authorList>
            <person name="Vaidya B."/>
            <person name="Khatri I."/>
            <person name="Tanuku N.R.S."/>
            <person name="Subramanian S."/>
            <person name="Pinnaka A."/>
        </authorList>
    </citation>
    <scope>NUCLEOTIDE SEQUENCE [LARGE SCALE GENOMIC DNA]</scope>
    <source>
        <strain evidence="1">AK6</strain>
    </source>
</reference>
<proteinExistence type="predicted"/>
<dbReference type="EMBL" id="AMZY02000031">
    <property type="protein sequence ID" value="EMS30874.1"/>
    <property type="molecule type" value="Genomic_DNA"/>
</dbReference>